<dbReference type="InterPro" id="IPR011989">
    <property type="entry name" value="ARM-like"/>
</dbReference>
<feature type="transmembrane region" description="Helical" evidence="1">
    <location>
        <begin position="12"/>
        <end position="33"/>
    </location>
</feature>
<proteinExistence type="predicted"/>
<dbReference type="Gene3D" id="1.25.10.10">
    <property type="entry name" value="Leucine-rich Repeat Variant"/>
    <property type="match status" value="2"/>
</dbReference>
<dbReference type="AlphaFoldDB" id="A0A1U7CJK7"/>
<sequence>MANDSRPRRKAFGPLFYSTALVAVILLSIYGAVQIREWVGDWIGVRLEAQEIQSLLVSAGSTRGDVRARAYRSLVERRADWRLLIPVLLTGSTDQDDDVRIEAARGLNHAVNDLFHRSDSLPKEREECLQALRRMLKDSSIIVRNEASDGLAAFASALGLAAFDGKDAIVADLRAALADADHDVRIVAAKALLTIEGGRDQAAVGTLLALLADPEPVANRAEVLSVLVGHRQGEHALNALTSLLGSGNPFVLPDVLSCIERLGPEAAVAVPKLESLLDDKDPGVRAGAGMAIVAIEGESTPRVVALSVKAVADQELPMQWRMTAVDTVLGSNPAALSSAAGVLMKQLSNENPTVRQNAVGLLSLFIEQVRPEPPKPDPGR</sequence>
<keyword evidence="1" id="KW-0812">Transmembrane</keyword>
<dbReference type="GO" id="GO:0016491">
    <property type="term" value="F:oxidoreductase activity"/>
    <property type="evidence" value="ECO:0007669"/>
    <property type="project" value="TreeGrafter"/>
</dbReference>
<dbReference type="PANTHER" id="PTHR12697:SF5">
    <property type="entry name" value="DEOXYHYPUSINE HYDROXYLASE"/>
    <property type="match status" value="1"/>
</dbReference>
<dbReference type="Proteomes" id="UP000186309">
    <property type="component" value="Chromosome"/>
</dbReference>
<accession>A0A1U7CJK7</accession>
<gene>
    <name evidence="2" type="ORF">BSF38_00501</name>
</gene>
<dbReference type="RefSeq" id="WP_076343311.1">
    <property type="nucleotide sequence ID" value="NZ_CP019082.1"/>
</dbReference>
<evidence type="ECO:0008006" key="4">
    <source>
        <dbReference type="Google" id="ProtNLM"/>
    </source>
</evidence>
<dbReference type="InterPro" id="IPR016024">
    <property type="entry name" value="ARM-type_fold"/>
</dbReference>
<evidence type="ECO:0000313" key="3">
    <source>
        <dbReference type="Proteomes" id="UP000186309"/>
    </source>
</evidence>
<protein>
    <recommendedName>
        <fullName evidence="4">HEAT repeat domain-containing protein</fullName>
    </recommendedName>
</protein>
<keyword evidence="3" id="KW-1185">Reference proteome</keyword>
<dbReference type="SUPFAM" id="SSF48371">
    <property type="entry name" value="ARM repeat"/>
    <property type="match status" value="1"/>
</dbReference>
<evidence type="ECO:0000256" key="1">
    <source>
        <dbReference type="SAM" id="Phobius"/>
    </source>
</evidence>
<name>A0A1U7CJK7_9BACT</name>
<keyword evidence="1" id="KW-1133">Transmembrane helix</keyword>
<dbReference type="KEGG" id="pbor:BSF38_00501"/>
<organism evidence="2 3">
    <name type="scientific">Paludisphaera borealis</name>
    <dbReference type="NCBI Taxonomy" id="1387353"/>
    <lineage>
        <taxon>Bacteria</taxon>
        <taxon>Pseudomonadati</taxon>
        <taxon>Planctomycetota</taxon>
        <taxon>Planctomycetia</taxon>
        <taxon>Isosphaerales</taxon>
        <taxon>Isosphaeraceae</taxon>
        <taxon>Paludisphaera</taxon>
    </lineage>
</organism>
<keyword evidence="1" id="KW-0472">Membrane</keyword>
<reference evidence="3" key="1">
    <citation type="submission" date="2016-12" db="EMBL/GenBank/DDBJ databases">
        <title>Comparative genomics of four Isosphaeraceae planctomycetes: a common pool of plasmids and glycoside hydrolase genes.</title>
        <authorList>
            <person name="Ivanova A."/>
        </authorList>
    </citation>
    <scope>NUCLEOTIDE SEQUENCE [LARGE SCALE GENOMIC DNA]</scope>
    <source>
        <strain evidence="3">PX4</strain>
    </source>
</reference>
<evidence type="ECO:0000313" key="2">
    <source>
        <dbReference type="EMBL" id="APW59087.1"/>
    </source>
</evidence>
<dbReference type="Pfam" id="PF13646">
    <property type="entry name" value="HEAT_2"/>
    <property type="match status" value="1"/>
</dbReference>
<dbReference type="EMBL" id="CP019082">
    <property type="protein sequence ID" value="APW59087.1"/>
    <property type="molecule type" value="Genomic_DNA"/>
</dbReference>
<dbReference type="PANTHER" id="PTHR12697">
    <property type="entry name" value="PBS LYASE HEAT-LIKE PROTEIN"/>
    <property type="match status" value="1"/>
</dbReference>